<dbReference type="AlphaFoldDB" id="A0AAW5HRK5"/>
<evidence type="ECO:0000313" key="5">
    <source>
        <dbReference type="Proteomes" id="UP001205920"/>
    </source>
</evidence>
<evidence type="ECO:0000256" key="2">
    <source>
        <dbReference type="SAM" id="Phobius"/>
    </source>
</evidence>
<name>A0AAW5HRK5_9CORY</name>
<keyword evidence="2" id="KW-0812">Transmembrane</keyword>
<proteinExistence type="predicted"/>
<dbReference type="EMBL" id="JAEUWV010000003">
    <property type="protein sequence ID" value="MCO6394114.1"/>
    <property type="molecule type" value="Genomic_DNA"/>
</dbReference>
<dbReference type="SUPFAM" id="SSF50939">
    <property type="entry name" value="Sialidases"/>
    <property type="match status" value="1"/>
</dbReference>
<sequence>MGDVLGPWAAHVGIGAGDLGTMTPLNGDEFAMIFGDSFRGKKFGEGDWISPIGVVARMNNGQIEILRPLKGHRDAYGLINYYRKEGDNLTLIPSDVININGTLYMQGMWNRGIGNVLETQTWKSTDEGKTWKSIGRTPNHYLNGLGQLISWEKGPDGYIYAVMSGFQRKHDVYLARFTEDQIGDQPSWELFNPNTGEWGNEAGAILHGNKIKAGEMNLRFIDNHWVFVMFNEATLAVEVRISDTLPQSWNDVPVATIAKNGYWDFQQTPMNFSQPYGGYIVPGSTIANLDVVISQWNTNTNERYMSTQFNVKGLDTFFGIDPESMRPHDQNDVDVNVTPNPPQTDDMDAEDNLMSSEGSSKTKAALITVGVLAGLGLIGAVAWPTIREYLPPQLQQLVG</sequence>
<comment type="caution">
    <text evidence="4">The sequence shown here is derived from an EMBL/GenBank/DDBJ whole genome shotgun (WGS) entry which is preliminary data.</text>
</comment>
<dbReference type="Pfam" id="PF13810">
    <property type="entry name" value="DUF4185"/>
    <property type="match status" value="1"/>
</dbReference>
<reference evidence="4 5" key="1">
    <citation type="submission" date="2021-01" db="EMBL/GenBank/DDBJ databases">
        <title>Identification and Characterization of Corynebacterium sp.</title>
        <authorList>
            <person name="Luo Q."/>
            <person name="Qu P."/>
            <person name="Chen Q."/>
        </authorList>
    </citation>
    <scope>NUCLEOTIDE SEQUENCE [LARGE SCALE GENOMIC DNA]</scope>
    <source>
        <strain evidence="4 5">MC-18</strain>
    </source>
</reference>
<dbReference type="Proteomes" id="UP001205920">
    <property type="component" value="Unassembled WGS sequence"/>
</dbReference>
<evidence type="ECO:0000259" key="3">
    <source>
        <dbReference type="Pfam" id="PF13810"/>
    </source>
</evidence>
<dbReference type="InterPro" id="IPR025442">
    <property type="entry name" value="DUF4185"/>
</dbReference>
<feature type="transmembrane region" description="Helical" evidence="2">
    <location>
        <begin position="364"/>
        <end position="386"/>
    </location>
</feature>
<protein>
    <submittedName>
        <fullName evidence="4">DUF4185 domain-containing protein</fullName>
    </submittedName>
</protein>
<evidence type="ECO:0000313" key="4">
    <source>
        <dbReference type="EMBL" id="MCO6394114.1"/>
    </source>
</evidence>
<dbReference type="InterPro" id="IPR036278">
    <property type="entry name" value="Sialidase_sf"/>
</dbReference>
<organism evidence="4 5">
    <name type="scientific">Corynebacterium lipophilum</name>
    <dbReference type="NCBI Taxonomy" id="2804918"/>
    <lineage>
        <taxon>Bacteria</taxon>
        <taxon>Bacillati</taxon>
        <taxon>Actinomycetota</taxon>
        <taxon>Actinomycetes</taxon>
        <taxon>Mycobacteriales</taxon>
        <taxon>Corynebacteriaceae</taxon>
        <taxon>Corynebacterium</taxon>
    </lineage>
</organism>
<keyword evidence="2" id="KW-1133">Transmembrane helix</keyword>
<keyword evidence="5" id="KW-1185">Reference proteome</keyword>
<feature type="domain" description="DUF4185" evidence="3">
    <location>
        <begin position="10"/>
        <end position="309"/>
    </location>
</feature>
<feature type="region of interest" description="Disordered" evidence="1">
    <location>
        <begin position="328"/>
        <end position="357"/>
    </location>
</feature>
<gene>
    <name evidence="4" type="ORF">JMN37_03805</name>
</gene>
<keyword evidence="2" id="KW-0472">Membrane</keyword>
<accession>A0AAW5HRK5</accession>
<evidence type="ECO:0000256" key="1">
    <source>
        <dbReference type="SAM" id="MobiDB-lite"/>
    </source>
</evidence>